<dbReference type="InterPro" id="IPR043128">
    <property type="entry name" value="Rev_trsase/Diguanyl_cyclase"/>
</dbReference>
<feature type="domain" description="GGDEF" evidence="2">
    <location>
        <begin position="407"/>
        <end position="546"/>
    </location>
</feature>
<dbReference type="SUPFAM" id="SSF55073">
    <property type="entry name" value="Nucleotide cyclase"/>
    <property type="match status" value="1"/>
</dbReference>
<dbReference type="CDD" id="cd01949">
    <property type="entry name" value="GGDEF"/>
    <property type="match status" value="1"/>
</dbReference>
<dbReference type="PROSITE" id="PS50887">
    <property type="entry name" value="GGDEF"/>
    <property type="match status" value="1"/>
</dbReference>
<organism evidence="3 4">
    <name type="scientific">Blastococcus haudaquaticus</name>
    <dbReference type="NCBI Taxonomy" id="1938745"/>
    <lineage>
        <taxon>Bacteria</taxon>
        <taxon>Bacillati</taxon>
        <taxon>Actinomycetota</taxon>
        <taxon>Actinomycetes</taxon>
        <taxon>Geodermatophilales</taxon>
        <taxon>Geodermatophilaceae</taxon>
        <taxon>Blastococcus</taxon>
    </lineage>
</organism>
<dbReference type="PANTHER" id="PTHR45138">
    <property type="entry name" value="REGULATORY COMPONENTS OF SENSORY TRANSDUCTION SYSTEM"/>
    <property type="match status" value="1"/>
</dbReference>
<dbReference type="Proteomes" id="UP000219482">
    <property type="component" value="Unassembled WGS sequence"/>
</dbReference>
<dbReference type="GO" id="GO:0005886">
    <property type="term" value="C:plasma membrane"/>
    <property type="evidence" value="ECO:0007669"/>
    <property type="project" value="TreeGrafter"/>
</dbReference>
<dbReference type="AlphaFoldDB" id="A0A286GXF5"/>
<feature type="region of interest" description="Disordered" evidence="1">
    <location>
        <begin position="536"/>
        <end position="578"/>
    </location>
</feature>
<dbReference type="Gene3D" id="3.30.70.270">
    <property type="match status" value="1"/>
</dbReference>
<dbReference type="GO" id="GO:1902201">
    <property type="term" value="P:negative regulation of bacterial-type flagellum-dependent cell motility"/>
    <property type="evidence" value="ECO:0007669"/>
    <property type="project" value="TreeGrafter"/>
</dbReference>
<dbReference type="GO" id="GO:0043709">
    <property type="term" value="P:cell adhesion involved in single-species biofilm formation"/>
    <property type="evidence" value="ECO:0007669"/>
    <property type="project" value="TreeGrafter"/>
</dbReference>
<evidence type="ECO:0000259" key="2">
    <source>
        <dbReference type="PROSITE" id="PS50887"/>
    </source>
</evidence>
<evidence type="ECO:0000313" key="3">
    <source>
        <dbReference type="EMBL" id="SOE00172.1"/>
    </source>
</evidence>
<name>A0A286GXF5_9ACTN</name>
<feature type="compositionally biased region" description="Basic and acidic residues" evidence="1">
    <location>
        <begin position="552"/>
        <end position="569"/>
    </location>
</feature>
<gene>
    <name evidence="3" type="ORF">SAMN06272739_2435</name>
</gene>
<proteinExistence type="predicted"/>
<dbReference type="PANTHER" id="PTHR45138:SF9">
    <property type="entry name" value="DIGUANYLATE CYCLASE DGCM-RELATED"/>
    <property type="match status" value="1"/>
</dbReference>
<dbReference type="InterPro" id="IPR050469">
    <property type="entry name" value="Diguanylate_Cyclase"/>
</dbReference>
<protein>
    <submittedName>
        <fullName evidence="3">Diguanylate cyclase (GGDEF) domain-containing protein</fullName>
    </submittedName>
</protein>
<evidence type="ECO:0000256" key="1">
    <source>
        <dbReference type="SAM" id="MobiDB-lite"/>
    </source>
</evidence>
<dbReference type="EMBL" id="OCNK01000003">
    <property type="protein sequence ID" value="SOE00172.1"/>
    <property type="molecule type" value="Genomic_DNA"/>
</dbReference>
<dbReference type="FunFam" id="3.30.70.270:FF:000001">
    <property type="entry name" value="Diguanylate cyclase domain protein"/>
    <property type="match status" value="1"/>
</dbReference>
<reference evidence="4" key="1">
    <citation type="submission" date="2017-09" db="EMBL/GenBank/DDBJ databases">
        <authorList>
            <person name="Varghese N."/>
            <person name="Submissions S."/>
        </authorList>
    </citation>
    <scope>NUCLEOTIDE SEQUENCE [LARGE SCALE GENOMIC DNA]</scope>
    <source>
        <strain evidence="4">DSM 44270</strain>
    </source>
</reference>
<dbReference type="SMART" id="SM00267">
    <property type="entry name" value="GGDEF"/>
    <property type="match status" value="1"/>
</dbReference>
<dbReference type="InterPro" id="IPR029787">
    <property type="entry name" value="Nucleotide_cyclase"/>
</dbReference>
<dbReference type="InterPro" id="IPR000160">
    <property type="entry name" value="GGDEF_dom"/>
</dbReference>
<sequence length="578" mass="62854">MNSGPARVASGDLTAVLWRLLDASSREDSTAFLTLLDDADGALAESTEPRWTAWGQAFTARRALIESDPEGAAEAVAAAREALDKCPPSADTALTLAYLAHVEVTADHFDAAMLLAVDASLLTEGPNAGEPTRALHQAHRWLSLSLSGLDLEELAVSHAGRGHRIAAVLPDLADQWQMLQLSAQQHAELAQTLRRRGDSERARALAAVAIAQATEAREMAWEPDPADADLLDVVQAWALNSSDDLDGAVGPLRRVRRRVQEHGGLWLRAYTDLVLARLLVRVARRDEDEEYGEEAIGLLVDAAGGFVASGDRRRYRQCLLELGQNSADLGRPAEALHWLEAYRADSGRAHSRSREMWAEMFVRRSRLREAERQAALLRRHALEDPLTGLGNRRSAERRLGAMRLGDEPLSLAVVDVDRFKKVNDEASHTHGDAVLRRVADLLREHIRTGDEVYRWAGDEFLVVLPTATEAQAVVVMERLRAAVAAADWSDLIPGPVTVSIGVATAPAVDEGQPATVVGWKALFDTADLHLFSAKRSGRNRVRAPGASAGEEPSGHHPTDNHPTDDHPTDDPTDDEAPA</sequence>
<evidence type="ECO:0000313" key="4">
    <source>
        <dbReference type="Proteomes" id="UP000219482"/>
    </source>
</evidence>
<accession>A0A286GXF5</accession>
<dbReference type="NCBIfam" id="TIGR00254">
    <property type="entry name" value="GGDEF"/>
    <property type="match status" value="1"/>
</dbReference>
<dbReference type="RefSeq" id="WP_097184209.1">
    <property type="nucleotide sequence ID" value="NZ_OCNK01000003.1"/>
</dbReference>
<dbReference type="Pfam" id="PF00990">
    <property type="entry name" value="GGDEF"/>
    <property type="match status" value="1"/>
</dbReference>
<dbReference type="OrthoDB" id="23692at2"/>
<keyword evidence="4" id="KW-1185">Reference proteome</keyword>
<dbReference type="GO" id="GO:0052621">
    <property type="term" value="F:diguanylate cyclase activity"/>
    <property type="evidence" value="ECO:0007669"/>
    <property type="project" value="TreeGrafter"/>
</dbReference>